<name>A0AAN1WGU8_9GAMM</name>
<dbReference type="AlphaFoldDB" id="A0AAN1WGU8"/>
<evidence type="ECO:0008006" key="3">
    <source>
        <dbReference type="Google" id="ProtNLM"/>
    </source>
</evidence>
<dbReference type="RefSeq" id="WP_236986806.1">
    <property type="nucleotide sequence ID" value="NZ_AP023086.1"/>
</dbReference>
<keyword evidence="2" id="KW-1185">Reference proteome</keyword>
<reference evidence="1 2" key="1">
    <citation type="journal article" date="2022" name="IScience">
        <title>An ultrasensitive nanofiber-based assay for enzymatic hydrolysis and deep-sea microbial degradation of cellulose.</title>
        <authorList>
            <person name="Tsudome M."/>
            <person name="Tachioka M."/>
            <person name="Miyazaki M."/>
            <person name="Uchimura K."/>
            <person name="Tsuda M."/>
            <person name="Takaki Y."/>
            <person name="Deguchi S."/>
        </authorList>
    </citation>
    <scope>NUCLEOTIDE SEQUENCE [LARGE SCALE GENOMIC DNA]</scope>
    <source>
        <strain evidence="1 2">GE09</strain>
    </source>
</reference>
<dbReference type="InterPro" id="IPR010342">
    <property type="entry name" value="DUF938"/>
</dbReference>
<gene>
    <name evidence="1" type="ORF">MARGE09_P1535</name>
</gene>
<dbReference type="Gene3D" id="3.40.50.150">
    <property type="entry name" value="Vaccinia Virus protein VP39"/>
    <property type="match status" value="1"/>
</dbReference>
<dbReference type="Proteomes" id="UP001320119">
    <property type="component" value="Chromosome"/>
</dbReference>
<dbReference type="PANTHER" id="PTHR20974:SF0">
    <property type="entry name" value="UPF0585 PROTEIN CG18661"/>
    <property type="match status" value="1"/>
</dbReference>
<dbReference type="EMBL" id="AP023086">
    <property type="protein sequence ID" value="BCD97334.1"/>
    <property type="molecule type" value="Genomic_DNA"/>
</dbReference>
<dbReference type="KEGG" id="marq:MARGE09_P1535"/>
<dbReference type="PANTHER" id="PTHR20974">
    <property type="entry name" value="UPF0585 PROTEIN CG18661"/>
    <property type="match status" value="1"/>
</dbReference>
<organism evidence="1 2">
    <name type="scientific">Marinagarivorans cellulosilyticus</name>
    <dbReference type="NCBI Taxonomy" id="2721545"/>
    <lineage>
        <taxon>Bacteria</taxon>
        <taxon>Pseudomonadati</taxon>
        <taxon>Pseudomonadota</taxon>
        <taxon>Gammaproteobacteria</taxon>
        <taxon>Cellvibrionales</taxon>
        <taxon>Cellvibrionaceae</taxon>
        <taxon>Marinagarivorans</taxon>
    </lineage>
</organism>
<proteinExistence type="predicted"/>
<dbReference type="SUPFAM" id="SSF53335">
    <property type="entry name" value="S-adenosyl-L-methionine-dependent methyltransferases"/>
    <property type="match status" value="1"/>
</dbReference>
<evidence type="ECO:0000313" key="1">
    <source>
        <dbReference type="EMBL" id="BCD97334.1"/>
    </source>
</evidence>
<dbReference type="Pfam" id="PF06080">
    <property type="entry name" value="DUF938"/>
    <property type="match status" value="1"/>
</dbReference>
<protein>
    <recommendedName>
        <fullName evidence="3">Methylase</fullName>
    </recommendedName>
</protein>
<accession>A0AAN1WGU8</accession>
<evidence type="ECO:0000313" key="2">
    <source>
        <dbReference type="Proteomes" id="UP001320119"/>
    </source>
</evidence>
<sequence length="198" mass="22069">MFEKPFSQACENNKYPICEHLQRLLATTKTLLEIGSGTGQHAVYFSAELPHLQWQTSDRLVNHEGINLWINENPQANLLHPIALDVISDPWPQTQYNAIYSANTAHIMPWAAVQAMFKGVGELLTAGGIFVLYGPFKINGDFTSDSNAQFDAFLRENQAEQGIRNLEDLVSLATAAGLTLRENNPMPANNQLLVFKKD</sequence>
<dbReference type="InterPro" id="IPR029063">
    <property type="entry name" value="SAM-dependent_MTases_sf"/>
</dbReference>